<keyword evidence="4 10" id="KW-0547">Nucleotide-binding</keyword>
<dbReference type="SMART" id="SM00836">
    <property type="entry name" value="DALR_1"/>
    <property type="match status" value="1"/>
</dbReference>
<dbReference type="EMBL" id="MHTG01000009">
    <property type="protein sequence ID" value="OHA57671.1"/>
    <property type="molecule type" value="Genomic_DNA"/>
</dbReference>
<evidence type="ECO:0000256" key="3">
    <source>
        <dbReference type="ARBA" id="ARBA00022598"/>
    </source>
</evidence>
<dbReference type="SUPFAM" id="SSF47323">
    <property type="entry name" value="Anticodon-binding domain of a subclass of class I aminoacyl-tRNA synthetases"/>
    <property type="match status" value="1"/>
</dbReference>
<keyword evidence="7 10" id="KW-0030">Aminoacyl-tRNA synthetase</keyword>
<comment type="catalytic activity">
    <reaction evidence="8">
        <text>tRNA(Arg) + L-arginine + ATP = L-arginyl-tRNA(Arg) + AMP + diphosphate</text>
        <dbReference type="Rhea" id="RHEA:20301"/>
        <dbReference type="Rhea" id="RHEA-COMP:9658"/>
        <dbReference type="Rhea" id="RHEA-COMP:9673"/>
        <dbReference type="ChEBI" id="CHEBI:30616"/>
        <dbReference type="ChEBI" id="CHEBI:32682"/>
        <dbReference type="ChEBI" id="CHEBI:33019"/>
        <dbReference type="ChEBI" id="CHEBI:78442"/>
        <dbReference type="ChEBI" id="CHEBI:78513"/>
        <dbReference type="ChEBI" id="CHEBI:456215"/>
        <dbReference type="EC" id="6.1.1.19"/>
    </reaction>
</comment>
<comment type="caution">
    <text evidence="13">The sequence shown here is derived from an EMBL/GenBank/DDBJ whole genome shotgun (WGS) entry which is preliminary data.</text>
</comment>
<dbReference type="SUPFAM" id="SSF52374">
    <property type="entry name" value="Nucleotidylyl transferase"/>
    <property type="match status" value="1"/>
</dbReference>
<dbReference type="Proteomes" id="UP000176494">
    <property type="component" value="Unassembled WGS sequence"/>
</dbReference>
<evidence type="ECO:0000256" key="1">
    <source>
        <dbReference type="ARBA" id="ARBA00005594"/>
    </source>
</evidence>
<evidence type="ECO:0000256" key="7">
    <source>
        <dbReference type="ARBA" id="ARBA00023146"/>
    </source>
</evidence>
<comment type="similarity">
    <text evidence="1 10">Belongs to the class-I aminoacyl-tRNA synthetase family.</text>
</comment>
<dbReference type="InterPro" id="IPR008909">
    <property type="entry name" value="DALR_anticod-bd"/>
</dbReference>
<dbReference type="Gene3D" id="3.40.50.620">
    <property type="entry name" value="HUPs"/>
    <property type="match status" value="1"/>
</dbReference>
<evidence type="ECO:0000256" key="8">
    <source>
        <dbReference type="ARBA" id="ARBA00049339"/>
    </source>
</evidence>
<dbReference type="SUPFAM" id="SSF55190">
    <property type="entry name" value="Arginyl-tRNA synthetase (ArgRS), N-terminal 'additional' domain"/>
    <property type="match status" value="1"/>
</dbReference>
<dbReference type="Pfam" id="PF00750">
    <property type="entry name" value="tRNA-synt_1d"/>
    <property type="match status" value="1"/>
</dbReference>
<dbReference type="STRING" id="1802435.A2114_01915"/>
<dbReference type="GO" id="GO:0006420">
    <property type="term" value="P:arginyl-tRNA aminoacylation"/>
    <property type="evidence" value="ECO:0007669"/>
    <property type="project" value="UniProtKB-UniRule"/>
</dbReference>
<dbReference type="Gene3D" id="3.30.1360.70">
    <property type="entry name" value="Arginyl tRNA synthetase N-terminal domain"/>
    <property type="match status" value="1"/>
</dbReference>
<evidence type="ECO:0000256" key="6">
    <source>
        <dbReference type="ARBA" id="ARBA00022917"/>
    </source>
</evidence>
<evidence type="ECO:0000256" key="10">
    <source>
        <dbReference type="RuleBase" id="RU363038"/>
    </source>
</evidence>
<feature type="domain" description="Arginyl tRNA synthetase N-terminal" evidence="12">
    <location>
        <begin position="4"/>
        <end position="87"/>
    </location>
</feature>
<feature type="domain" description="DALR anticodon binding" evidence="11">
    <location>
        <begin position="441"/>
        <end position="552"/>
    </location>
</feature>
<accession>A0A1G2QCH8</accession>
<organism evidence="13 14">
    <name type="scientific">Candidatus Vogelbacteria bacterium GWA1_51_14</name>
    <dbReference type="NCBI Taxonomy" id="1802435"/>
    <lineage>
        <taxon>Bacteria</taxon>
        <taxon>Candidatus Vogeliibacteriota</taxon>
    </lineage>
</organism>
<dbReference type="PANTHER" id="PTHR11956">
    <property type="entry name" value="ARGINYL-TRNA SYNTHETASE"/>
    <property type="match status" value="1"/>
</dbReference>
<evidence type="ECO:0000256" key="9">
    <source>
        <dbReference type="NCBIfam" id="TIGR00456"/>
    </source>
</evidence>
<dbReference type="AlphaFoldDB" id="A0A1G2QCH8"/>
<evidence type="ECO:0000256" key="4">
    <source>
        <dbReference type="ARBA" id="ARBA00022741"/>
    </source>
</evidence>
<keyword evidence="6 10" id="KW-0648">Protein biosynthesis</keyword>
<protein>
    <recommendedName>
        <fullName evidence="2 9">Arginine--tRNA ligase</fullName>
        <ecNumber evidence="2 9">6.1.1.19</ecNumber>
    </recommendedName>
</protein>
<dbReference type="InterPro" id="IPR014729">
    <property type="entry name" value="Rossmann-like_a/b/a_fold"/>
</dbReference>
<dbReference type="GO" id="GO:0005737">
    <property type="term" value="C:cytoplasm"/>
    <property type="evidence" value="ECO:0007669"/>
    <property type="project" value="UniProtKB-UniRule"/>
</dbReference>
<dbReference type="Pfam" id="PF03485">
    <property type="entry name" value="Arg_tRNA_synt_N"/>
    <property type="match status" value="1"/>
</dbReference>
<evidence type="ECO:0000259" key="12">
    <source>
        <dbReference type="SMART" id="SM01016"/>
    </source>
</evidence>
<evidence type="ECO:0000256" key="5">
    <source>
        <dbReference type="ARBA" id="ARBA00022840"/>
    </source>
</evidence>
<gene>
    <name evidence="13" type="ORF">A2114_01915</name>
</gene>
<dbReference type="EC" id="6.1.1.19" evidence="2 9"/>
<dbReference type="GO" id="GO:0005524">
    <property type="term" value="F:ATP binding"/>
    <property type="evidence" value="ECO:0007669"/>
    <property type="project" value="UniProtKB-KW"/>
</dbReference>
<dbReference type="InterPro" id="IPR001278">
    <property type="entry name" value="Arg-tRNA-ligase"/>
</dbReference>
<dbReference type="Gene3D" id="1.10.730.10">
    <property type="entry name" value="Isoleucyl-tRNA Synthetase, Domain 1"/>
    <property type="match status" value="1"/>
</dbReference>
<dbReference type="InterPro" id="IPR035684">
    <property type="entry name" value="ArgRS_core"/>
</dbReference>
<sequence>MIAEQIKEEVNKSLEKLAFPRADFALEHPSNLAHGDYAANVALVLAKLEDKNPRELAEQIASQINKAKPDWLAKTEVAGPGFLNFHLSDEFLISQIKDILTRGETYGKGNHAKGLKTIVEYTDPNPFKEFHIGHLMSNAVGESISRIIAANGAEVKRACYQGDVGMHVAKAIYGLKAGKSLFESYAFGAQAFEADEAAKAEIQNLNKQIYEQSDEAVNKLYDAGKKESLEAFEKIYQKLDTKFDFSFFESESGAFGKQVVEENKNVFTTGEGGAIVYAGEADGLHTRVFVNSEGLPTYEAKELGLAKIKYDQYPYDYSVVVTGNEIKEYFKVILAAMKKVFPELATKTHHVTHGMLRLPSGKMSSRTGDVITAENLITEVTEKIKAKLKESDKSGELDEKILEQVAIGAIKYSILKQDSSKDIIFDLDKSISFEGSSGPYLQYTFARTQSVLEKAKGEKIKSSLAESESPGNLEHLLYRYPEVVARAGEHLAPHLITTYLTELASAFNAYYASNQIVSVEPHSRYRVALAGAVGQILANGLDLLAIATPEKM</sequence>
<proteinExistence type="inferred from homology"/>
<dbReference type="NCBIfam" id="TIGR00456">
    <property type="entry name" value="argS"/>
    <property type="match status" value="1"/>
</dbReference>
<dbReference type="GO" id="GO:0004814">
    <property type="term" value="F:arginine-tRNA ligase activity"/>
    <property type="evidence" value="ECO:0007669"/>
    <property type="project" value="UniProtKB-UniRule"/>
</dbReference>
<keyword evidence="5 10" id="KW-0067">ATP-binding</keyword>
<dbReference type="InterPro" id="IPR005148">
    <property type="entry name" value="Arg-tRNA-synth_N"/>
</dbReference>
<keyword evidence="3 10" id="KW-0436">Ligase</keyword>
<name>A0A1G2QCH8_9BACT</name>
<evidence type="ECO:0000256" key="2">
    <source>
        <dbReference type="ARBA" id="ARBA00012837"/>
    </source>
</evidence>
<dbReference type="PRINTS" id="PR01038">
    <property type="entry name" value="TRNASYNTHARG"/>
</dbReference>
<evidence type="ECO:0000313" key="14">
    <source>
        <dbReference type="Proteomes" id="UP000176494"/>
    </source>
</evidence>
<evidence type="ECO:0000313" key="13">
    <source>
        <dbReference type="EMBL" id="OHA57671.1"/>
    </source>
</evidence>
<dbReference type="PANTHER" id="PTHR11956:SF5">
    <property type="entry name" value="ARGININE--TRNA LIGASE, CYTOPLASMIC"/>
    <property type="match status" value="1"/>
</dbReference>
<dbReference type="InterPro" id="IPR009080">
    <property type="entry name" value="tRNAsynth_Ia_anticodon-bd"/>
</dbReference>
<reference evidence="13 14" key="1">
    <citation type="journal article" date="2016" name="Nat. Commun.">
        <title>Thousands of microbial genomes shed light on interconnected biogeochemical processes in an aquifer system.</title>
        <authorList>
            <person name="Anantharaman K."/>
            <person name="Brown C.T."/>
            <person name="Hug L.A."/>
            <person name="Sharon I."/>
            <person name="Castelle C.J."/>
            <person name="Probst A.J."/>
            <person name="Thomas B.C."/>
            <person name="Singh A."/>
            <person name="Wilkins M.J."/>
            <person name="Karaoz U."/>
            <person name="Brodie E.L."/>
            <person name="Williams K.H."/>
            <person name="Hubbard S.S."/>
            <person name="Banfield J.F."/>
        </authorList>
    </citation>
    <scope>NUCLEOTIDE SEQUENCE [LARGE SCALE GENOMIC DNA]</scope>
</reference>
<evidence type="ECO:0000259" key="11">
    <source>
        <dbReference type="SMART" id="SM00836"/>
    </source>
</evidence>
<dbReference type="SMART" id="SM01016">
    <property type="entry name" value="Arg_tRNA_synt_N"/>
    <property type="match status" value="1"/>
</dbReference>
<dbReference type="InterPro" id="IPR036695">
    <property type="entry name" value="Arg-tRNA-synth_N_sf"/>
</dbReference>
<dbReference type="Pfam" id="PF05746">
    <property type="entry name" value="DALR_1"/>
    <property type="match status" value="1"/>
</dbReference>